<gene>
    <name evidence="1" type="ORF">HHK36_001746</name>
</gene>
<protein>
    <recommendedName>
        <fullName evidence="3">Nudix hydrolase domain-containing protein</fullName>
    </recommendedName>
</protein>
<accession>A0A834ZYM9</accession>
<dbReference type="EMBL" id="JABCRI010000001">
    <property type="protein sequence ID" value="KAF8413753.1"/>
    <property type="molecule type" value="Genomic_DNA"/>
</dbReference>
<dbReference type="Gene3D" id="3.90.79.10">
    <property type="entry name" value="Nucleoside Triphosphate Pyrophosphohydrolase"/>
    <property type="match status" value="1"/>
</dbReference>
<dbReference type="OrthoDB" id="10261522at2759"/>
<reference evidence="1 2" key="1">
    <citation type="submission" date="2020-04" db="EMBL/GenBank/DDBJ databases">
        <title>Plant Genome Project.</title>
        <authorList>
            <person name="Zhang R.-G."/>
        </authorList>
    </citation>
    <scope>NUCLEOTIDE SEQUENCE [LARGE SCALE GENOMIC DNA]</scope>
    <source>
        <strain evidence="1">YNK0</strain>
        <tissue evidence="1">Leaf</tissue>
    </source>
</reference>
<keyword evidence="2" id="KW-1185">Reference proteome</keyword>
<dbReference type="AlphaFoldDB" id="A0A834ZYM9"/>
<name>A0A834ZYM9_TETSI</name>
<proteinExistence type="predicted"/>
<organism evidence="1 2">
    <name type="scientific">Tetracentron sinense</name>
    <name type="common">Spur-leaf</name>
    <dbReference type="NCBI Taxonomy" id="13715"/>
    <lineage>
        <taxon>Eukaryota</taxon>
        <taxon>Viridiplantae</taxon>
        <taxon>Streptophyta</taxon>
        <taxon>Embryophyta</taxon>
        <taxon>Tracheophyta</taxon>
        <taxon>Spermatophyta</taxon>
        <taxon>Magnoliopsida</taxon>
        <taxon>Trochodendrales</taxon>
        <taxon>Trochodendraceae</taxon>
        <taxon>Tetracentron</taxon>
    </lineage>
</organism>
<evidence type="ECO:0000313" key="1">
    <source>
        <dbReference type="EMBL" id="KAF8413753.1"/>
    </source>
</evidence>
<sequence length="258" mass="29873">MDSIQKLELEKKAYGVRTNPAGRSSSTANGDDDRNYMFDLWIEEFYLHHMEMDQSLFFHIIIVFAMTEVYTYGVGSSERPHGITCKENLLKECEEEAGIPRQICILSNWPFDERFMPLIDIRFCHSLFFLFCSSPFHVHGRNSLMGWKCLSHRAIPVGAVSYMDIDGYRNKRNVLFCYDLKLPDGFIPKNQGKPTEMQLPSIFDLCTFYCLNSHATDGEVASFKLISGMHVANIIRRTQFFKPNCSLVIIDFLFRHGY</sequence>
<comment type="caution">
    <text evidence="1">The sequence shown here is derived from an EMBL/GenBank/DDBJ whole genome shotgun (WGS) entry which is preliminary data.</text>
</comment>
<evidence type="ECO:0008006" key="3">
    <source>
        <dbReference type="Google" id="ProtNLM"/>
    </source>
</evidence>
<dbReference type="Proteomes" id="UP000655225">
    <property type="component" value="Unassembled WGS sequence"/>
</dbReference>
<evidence type="ECO:0000313" key="2">
    <source>
        <dbReference type="Proteomes" id="UP000655225"/>
    </source>
</evidence>